<evidence type="ECO:0000259" key="1">
    <source>
        <dbReference type="Pfam" id="PF13649"/>
    </source>
</evidence>
<dbReference type="Gene3D" id="3.40.50.150">
    <property type="entry name" value="Vaccinia Virus protein VP39"/>
    <property type="match status" value="1"/>
</dbReference>
<evidence type="ECO:0000313" key="2">
    <source>
        <dbReference type="EMBL" id="MBD2860837.1"/>
    </source>
</evidence>
<proteinExistence type="predicted"/>
<dbReference type="GO" id="GO:0008168">
    <property type="term" value="F:methyltransferase activity"/>
    <property type="evidence" value="ECO:0007669"/>
    <property type="project" value="UniProtKB-KW"/>
</dbReference>
<sequence length="213" mass="24286">MQFYYSWRAREHESAYHHDDPACRSELVELERCMQSALNGCVVLEIACGPGYWTERAAAAARRVTATDMTMESLDIAIARDLSPDKVRFIRADAFALEKVPGPFNAGLAAFWLSHVPKSRLNDFLDGFHARLDPGAVVFMADHSYVEEAGGELFQRESEEDTYKLRTLSDGTRHEIIKNCYRADDLIGLFTPRATELQVQVSSCFWWVRYRLP</sequence>
<keyword evidence="2" id="KW-0489">Methyltransferase</keyword>
<dbReference type="RefSeq" id="WP_190924314.1">
    <property type="nucleotide sequence ID" value="NZ_JACXJA010000003.1"/>
</dbReference>
<keyword evidence="3" id="KW-1185">Reference proteome</keyword>
<comment type="caution">
    <text evidence="2">The sequence shown here is derived from an EMBL/GenBank/DDBJ whole genome shotgun (WGS) entry which is preliminary data.</text>
</comment>
<dbReference type="InterPro" id="IPR029063">
    <property type="entry name" value="SAM-dependent_MTases_sf"/>
</dbReference>
<dbReference type="Pfam" id="PF13649">
    <property type="entry name" value="Methyltransf_25"/>
    <property type="match status" value="1"/>
</dbReference>
<dbReference type="GO" id="GO:0032259">
    <property type="term" value="P:methylation"/>
    <property type="evidence" value="ECO:0007669"/>
    <property type="project" value="UniProtKB-KW"/>
</dbReference>
<feature type="domain" description="Methyltransferase" evidence="1">
    <location>
        <begin position="43"/>
        <end position="135"/>
    </location>
</feature>
<gene>
    <name evidence="2" type="ORF">IDH45_02410</name>
</gene>
<protein>
    <submittedName>
        <fullName evidence="2">Class I SAM-dependent methyltransferase</fullName>
    </submittedName>
</protein>
<dbReference type="Proteomes" id="UP000639396">
    <property type="component" value="Unassembled WGS sequence"/>
</dbReference>
<evidence type="ECO:0000313" key="3">
    <source>
        <dbReference type="Proteomes" id="UP000639396"/>
    </source>
</evidence>
<dbReference type="AlphaFoldDB" id="A0A927GYA5"/>
<dbReference type="CDD" id="cd02440">
    <property type="entry name" value="AdoMet_MTases"/>
    <property type="match status" value="1"/>
</dbReference>
<name>A0A927GYA5_9BACL</name>
<dbReference type="EMBL" id="JACXJA010000003">
    <property type="protein sequence ID" value="MBD2860837.1"/>
    <property type="molecule type" value="Genomic_DNA"/>
</dbReference>
<dbReference type="InterPro" id="IPR041698">
    <property type="entry name" value="Methyltransf_25"/>
</dbReference>
<dbReference type="SUPFAM" id="SSF53335">
    <property type="entry name" value="S-adenosyl-L-methionine-dependent methyltransferases"/>
    <property type="match status" value="1"/>
</dbReference>
<reference evidence="2" key="1">
    <citation type="submission" date="2020-09" db="EMBL/GenBank/DDBJ databases">
        <title>A novel bacterium of genus Paenibacillus, isolated from South China Sea.</title>
        <authorList>
            <person name="Huang H."/>
            <person name="Mo K."/>
            <person name="Hu Y."/>
        </authorList>
    </citation>
    <scope>NUCLEOTIDE SEQUENCE</scope>
    <source>
        <strain evidence="2">IB182363</strain>
    </source>
</reference>
<accession>A0A927GYA5</accession>
<keyword evidence="2" id="KW-0808">Transferase</keyword>
<organism evidence="2 3">
    <name type="scientific">Paenibacillus oceani</name>
    <dbReference type="NCBI Taxonomy" id="2772510"/>
    <lineage>
        <taxon>Bacteria</taxon>
        <taxon>Bacillati</taxon>
        <taxon>Bacillota</taxon>
        <taxon>Bacilli</taxon>
        <taxon>Bacillales</taxon>
        <taxon>Paenibacillaceae</taxon>
        <taxon>Paenibacillus</taxon>
    </lineage>
</organism>